<dbReference type="Proteomes" id="UP000026962">
    <property type="component" value="Chromosome 3"/>
</dbReference>
<sequence length="245" mass="25561">MGAAVVAVEASRSGGGERVGGGHRRRSPLVLAIRASPTCFLHATPNLCLISRLHATAGTASPRLSGVLAACVATCLRLIDAQPPDFATGTVSPQLSGFLVACVATGLCLITRVAAHPLALADQRRYRFPPGNSTANRSPALLCTATGLCLDGRLRTATESTAAPLVLLRATIDISIYKRLPLTLVVHSVASVWDSSPSQATKPGHQQARTAPAATHGRDCRLQGERKRLPPPNLNLTSPARSPPP</sequence>
<evidence type="ECO:0000313" key="2">
    <source>
        <dbReference type="EnsemblPlants" id="OPUNC03G18850.1"/>
    </source>
</evidence>
<dbReference type="EnsemblPlants" id="OPUNC03G18850.1">
    <property type="protein sequence ID" value="OPUNC03G18850.1"/>
    <property type="gene ID" value="OPUNC03G18850"/>
</dbReference>
<name>A0A0E0KEJ8_ORYPU</name>
<feature type="region of interest" description="Disordered" evidence="1">
    <location>
        <begin position="195"/>
        <end position="245"/>
    </location>
</feature>
<keyword evidence="3" id="KW-1185">Reference proteome</keyword>
<proteinExistence type="predicted"/>
<feature type="compositionally biased region" description="Polar residues" evidence="1">
    <location>
        <begin position="234"/>
        <end position="245"/>
    </location>
</feature>
<accession>A0A0E0KEJ8</accession>
<reference evidence="2" key="2">
    <citation type="submission" date="2018-05" db="EMBL/GenBank/DDBJ databases">
        <title>OpunRS2 (Oryza punctata Reference Sequence Version 2).</title>
        <authorList>
            <person name="Zhang J."/>
            <person name="Kudrna D."/>
            <person name="Lee S."/>
            <person name="Talag J."/>
            <person name="Welchert J."/>
            <person name="Wing R.A."/>
        </authorList>
    </citation>
    <scope>NUCLEOTIDE SEQUENCE [LARGE SCALE GENOMIC DNA]</scope>
</reference>
<organism evidence="2">
    <name type="scientific">Oryza punctata</name>
    <name type="common">Red rice</name>
    <dbReference type="NCBI Taxonomy" id="4537"/>
    <lineage>
        <taxon>Eukaryota</taxon>
        <taxon>Viridiplantae</taxon>
        <taxon>Streptophyta</taxon>
        <taxon>Embryophyta</taxon>
        <taxon>Tracheophyta</taxon>
        <taxon>Spermatophyta</taxon>
        <taxon>Magnoliopsida</taxon>
        <taxon>Liliopsida</taxon>
        <taxon>Poales</taxon>
        <taxon>Poaceae</taxon>
        <taxon>BOP clade</taxon>
        <taxon>Oryzoideae</taxon>
        <taxon>Oryzeae</taxon>
        <taxon>Oryzinae</taxon>
        <taxon>Oryza</taxon>
    </lineage>
</organism>
<protein>
    <submittedName>
        <fullName evidence="2">Uncharacterized protein</fullName>
    </submittedName>
</protein>
<dbReference type="Gramene" id="OPUNC03G18850.1">
    <property type="protein sequence ID" value="OPUNC03G18850.1"/>
    <property type="gene ID" value="OPUNC03G18850"/>
</dbReference>
<dbReference type="HOGENOM" id="CLU_1135072_0_0_1"/>
<reference evidence="2" key="1">
    <citation type="submission" date="2015-04" db="UniProtKB">
        <authorList>
            <consortium name="EnsemblPlants"/>
        </authorList>
    </citation>
    <scope>IDENTIFICATION</scope>
</reference>
<evidence type="ECO:0000256" key="1">
    <source>
        <dbReference type="SAM" id="MobiDB-lite"/>
    </source>
</evidence>
<feature type="compositionally biased region" description="Basic and acidic residues" evidence="1">
    <location>
        <begin position="216"/>
        <end position="228"/>
    </location>
</feature>
<dbReference type="AlphaFoldDB" id="A0A0E0KEJ8"/>
<evidence type="ECO:0000313" key="3">
    <source>
        <dbReference type="Proteomes" id="UP000026962"/>
    </source>
</evidence>